<dbReference type="Proteomes" id="UP000325780">
    <property type="component" value="Unassembled WGS sequence"/>
</dbReference>
<reference evidence="4 5" key="1">
    <citation type="submission" date="2019-04" db="EMBL/GenBank/DDBJ databases">
        <title>Friends and foes A comparative genomics study of 23 Aspergillus species from section Flavi.</title>
        <authorList>
            <consortium name="DOE Joint Genome Institute"/>
            <person name="Kjaerbolling I."/>
            <person name="Vesth T."/>
            <person name="Frisvad J.C."/>
            <person name="Nybo J.L."/>
            <person name="Theobald S."/>
            <person name="Kildgaard S."/>
            <person name="Isbrandt T."/>
            <person name="Kuo A."/>
            <person name="Sato A."/>
            <person name="Lyhne E.K."/>
            <person name="Kogle M.E."/>
            <person name="Wiebenga A."/>
            <person name="Kun R.S."/>
            <person name="Lubbers R.J."/>
            <person name="Makela M.R."/>
            <person name="Barry K."/>
            <person name="Chovatia M."/>
            <person name="Clum A."/>
            <person name="Daum C."/>
            <person name="Haridas S."/>
            <person name="He G."/>
            <person name="LaButti K."/>
            <person name="Lipzen A."/>
            <person name="Mondo S."/>
            <person name="Riley R."/>
            <person name="Salamov A."/>
            <person name="Simmons B.A."/>
            <person name="Magnuson J.K."/>
            <person name="Henrissat B."/>
            <person name="Mortensen U.H."/>
            <person name="Larsen T.O."/>
            <person name="Devries R.P."/>
            <person name="Grigoriev I.V."/>
            <person name="Machida M."/>
            <person name="Baker S.E."/>
            <person name="Andersen M.R."/>
        </authorList>
    </citation>
    <scope>NUCLEOTIDE SEQUENCE [LARGE SCALE GENOMIC DNA]</scope>
    <source>
        <strain evidence="4 5">IBT 18842</strain>
    </source>
</reference>
<dbReference type="Pfam" id="PF00501">
    <property type="entry name" value="AMP-binding"/>
    <property type="match status" value="1"/>
</dbReference>
<feature type="domain" description="AMP-dependent synthetase/ligase" evidence="3">
    <location>
        <begin position="43"/>
        <end position="350"/>
    </location>
</feature>
<dbReference type="InterPro" id="IPR000873">
    <property type="entry name" value="AMP-dep_synth/lig_dom"/>
</dbReference>
<dbReference type="PANTHER" id="PTHR43439:SF2">
    <property type="entry name" value="ENZYME, PUTATIVE (JCVI)-RELATED"/>
    <property type="match status" value="1"/>
</dbReference>
<dbReference type="InterPro" id="IPR020845">
    <property type="entry name" value="AMP-binding_CS"/>
</dbReference>
<gene>
    <name evidence="4" type="ORF">BDV25DRAFT_170910</name>
</gene>
<evidence type="ECO:0000256" key="1">
    <source>
        <dbReference type="ARBA" id="ARBA00022450"/>
    </source>
</evidence>
<organism evidence="4 5">
    <name type="scientific">Aspergillus avenaceus</name>
    <dbReference type="NCBI Taxonomy" id="36643"/>
    <lineage>
        <taxon>Eukaryota</taxon>
        <taxon>Fungi</taxon>
        <taxon>Dikarya</taxon>
        <taxon>Ascomycota</taxon>
        <taxon>Pezizomycotina</taxon>
        <taxon>Eurotiomycetes</taxon>
        <taxon>Eurotiomycetidae</taxon>
        <taxon>Eurotiales</taxon>
        <taxon>Aspergillaceae</taxon>
        <taxon>Aspergillus</taxon>
        <taxon>Aspergillus subgen. Circumdati</taxon>
    </lineage>
</organism>
<sequence length="531" mass="58958">MATFPLPGVKHGRRIAVSVIEQRAQEPDSPWASVPIDNNDLSKGFKDLSYYQLNNAANHAARWLSQHLPATSEPFQCFAYAGPKDIRFPILEIAAAKLQKVIVVPSPLTTAEAQLHIFEKKKCTVYLRPACMADAVDAILRTAPHITAIEVPELDAFMQEAEAFPYVYEKSWDDGKDDPWIVFHTSGTTGHPKAITYTHSMLATIDTAASLPDLEYWHIHQYAQRRWYTAFPSLHCLGTIMNLIIPTYLHTIAIIGPPSLPTRETTTQILQSSNATGATLTPSGLNDLVTSPDSLQTLRNLTYIQNAGAPLPKATGDQLSPYTTLASCIGSTESGLYCTALRPDSTDWSYISFQSHAGAHLEPRPDNLHELVFIRDPACALQPIFSVYPNLTRFETNDLWTEHPTRKGLWKIVGRADDYVYLAHADGIHASSIEPDFEAHPAVKAALIGGHGRPAPVLLLELRPNQDESAIRAELAPYIETVNKRVSDCVALSNDRILFTKKDKPFIRTIKGSISRLVTLRSYEEEIDQLF</sequence>
<dbReference type="InterPro" id="IPR051414">
    <property type="entry name" value="Adenylate-forming_Reductase"/>
</dbReference>
<proteinExistence type="predicted"/>
<evidence type="ECO:0000313" key="4">
    <source>
        <dbReference type="EMBL" id="KAE8144949.1"/>
    </source>
</evidence>
<dbReference type="Gene3D" id="3.40.50.12780">
    <property type="entry name" value="N-terminal domain of ligase-like"/>
    <property type="match status" value="1"/>
</dbReference>
<keyword evidence="1" id="KW-0596">Phosphopantetheine</keyword>
<keyword evidence="2" id="KW-0597">Phosphoprotein</keyword>
<evidence type="ECO:0000256" key="2">
    <source>
        <dbReference type="ARBA" id="ARBA00022553"/>
    </source>
</evidence>
<name>A0A5N6TFQ3_ASPAV</name>
<protein>
    <submittedName>
        <fullName evidence="4">AMP-binding enzyme</fullName>
    </submittedName>
</protein>
<dbReference type="PROSITE" id="PS00455">
    <property type="entry name" value="AMP_BINDING"/>
    <property type="match status" value="1"/>
</dbReference>
<evidence type="ECO:0000313" key="5">
    <source>
        <dbReference type="Proteomes" id="UP000325780"/>
    </source>
</evidence>
<dbReference type="PANTHER" id="PTHR43439">
    <property type="entry name" value="PHENYLACETATE-COENZYME A LIGASE"/>
    <property type="match status" value="1"/>
</dbReference>
<keyword evidence="5" id="KW-1185">Reference proteome</keyword>
<accession>A0A5N6TFQ3</accession>
<dbReference type="InterPro" id="IPR042099">
    <property type="entry name" value="ANL_N_sf"/>
</dbReference>
<dbReference type="SUPFAM" id="SSF56801">
    <property type="entry name" value="Acetyl-CoA synthetase-like"/>
    <property type="match status" value="1"/>
</dbReference>
<evidence type="ECO:0000259" key="3">
    <source>
        <dbReference type="Pfam" id="PF00501"/>
    </source>
</evidence>
<dbReference type="EMBL" id="ML742410">
    <property type="protein sequence ID" value="KAE8144949.1"/>
    <property type="molecule type" value="Genomic_DNA"/>
</dbReference>
<dbReference type="OrthoDB" id="429813at2759"/>
<dbReference type="Pfam" id="PF23562">
    <property type="entry name" value="AMP-binding_C_3"/>
    <property type="match status" value="1"/>
</dbReference>
<dbReference type="AlphaFoldDB" id="A0A5N6TFQ3"/>